<dbReference type="PROSITE" id="PS01306">
    <property type="entry name" value="UPF0054"/>
    <property type="match status" value="1"/>
</dbReference>
<dbReference type="InterPro" id="IPR002036">
    <property type="entry name" value="YbeY"/>
</dbReference>
<dbReference type="RefSeq" id="WP_109201776.1">
    <property type="nucleotide sequence ID" value="NZ_QEWS01000005.1"/>
</dbReference>
<feature type="binding site" evidence="8">
    <location>
        <position position="140"/>
    </location>
    <ligand>
        <name>Zn(2+)</name>
        <dbReference type="ChEBI" id="CHEBI:29105"/>
        <note>catalytic</note>
    </ligand>
</feature>
<evidence type="ECO:0000256" key="1">
    <source>
        <dbReference type="ARBA" id="ARBA00010875"/>
    </source>
</evidence>
<feature type="binding site" evidence="8">
    <location>
        <position position="134"/>
    </location>
    <ligand>
        <name>Zn(2+)</name>
        <dbReference type="ChEBI" id="CHEBI:29105"/>
        <note>catalytic</note>
    </ligand>
</feature>
<comment type="function">
    <text evidence="8">Single strand-specific metallo-endoribonuclease involved in late-stage 70S ribosome quality control and in maturation of the 3' terminus of the 16S rRNA.</text>
</comment>
<dbReference type="AlphaFoldDB" id="A0A2U2AQC6"/>
<dbReference type="NCBIfam" id="TIGR00043">
    <property type="entry name" value="rRNA maturation RNase YbeY"/>
    <property type="match status" value="1"/>
</dbReference>
<dbReference type="PANTHER" id="PTHR46986:SF1">
    <property type="entry name" value="ENDORIBONUCLEASE YBEY, CHLOROPLASTIC"/>
    <property type="match status" value="1"/>
</dbReference>
<keyword evidence="5 8" id="KW-0255">Endonuclease</keyword>
<dbReference type="InterPro" id="IPR020549">
    <property type="entry name" value="YbeY_CS"/>
</dbReference>
<organism evidence="9 11">
    <name type="scientific">Ignatzschineria cameli</name>
    <dbReference type="NCBI Taxonomy" id="2182793"/>
    <lineage>
        <taxon>Bacteria</taxon>
        <taxon>Pseudomonadati</taxon>
        <taxon>Pseudomonadota</taxon>
        <taxon>Gammaproteobacteria</taxon>
        <taxon>Cardiobacteriales</taxon>
        <taxon>Ignatzschineriaceae</taxon>
        <taxon>Ignatzschineria</taxon>
    </lineage>
</organism>
<dbReference type="GO" id="GO:0006364">
    <property type="term" value="P:rRNA processing"/>
    <property type="evidence" value="ECO:0007669"/>
    <property type="project" value="UniProtKB-UniRule"/>
</dbReference>
<keyword evidence="8" id="KW-0963">Cytoplasm</keyword>
<evidence type="ECO:0000256" key="3">
    <source>
        <dbReference type="ARBA" id="ARBA00022722"/>
    </source>
</evidence>
<evidence type="ECO:0000256" key="5">
    <source>
        <dbReference type="ARBA" id="ARBA00022759"/>
    </source>
</evidence>
<comment type="subcellular location">
    <subcellularLocation>
        <location evidence="8">Cytoplasm</location>
    </subcellularLocation>
</comment>
<accession>A0A2U2AQC6</accession>
<keyword evidence="4 8" id="KW-0479">Metal-binding</keyword>
<dbReference type="HAMAP" id="MF_00009">
    <property type="entry name" value="Endoribonucl_YbeY"/>
    <property type="match status" value="1"/>
</dbReference>
<keyword evidence="7 8" id="KW-0862">Zinc</keyword>
<evidence type="ECO:0000256" key="2">
    <source>
        <dbReference type="ARBA" id="ARBA00022517"/>
    </source>
</evidence>
<dbReference type="InterPro" id="IPR023091">
    <property type="entry name" value="MetalPrtase_cat_dom_sf_prd"/>
</dbReference>
<reference evidence="11 12" key="2">
    <citation type="submission" date="2018-05" db="EMBL/GenBank/DDBJ databases">
        <title>Ignatzschineria dubaiensis sp. nov., isolated from necrotic foot tissues of dromedaries (Camelus dromedarius) and associated maggots in Dubai, United Arab Emirates.</title>
        <authorList>
            <person name="Tsang C.C."/>
            <person name="Tang J.Y.M."/>
            <person name="Fong J.Y.H."/>
            <person name="Kinne J."/>
            <person name="Lee H.H."/>
            <person name="Joseph M."/>
            <person name="Jose S."/>
            <person name="Schuster R.K."/>
            <person name="Tang Y."/>
            <person name="Sivakumar S."/>
            <person name="Chen J.H.K."/>
            <person name="Teng J.L.L."/>
            <person name="Lau S.K.P."/>
            <person name="Wernery U."/>
            <person name="Woo P.C.Y."/>
        </authorList>
    </citation>
    <scope>NUCLEOTIDE SEQUENCE [LARGE SCALE GENOMIC DNA]</scope>
    <source>
        <strain evidence="11">UAE-HKU57</strain>
        <strain evidence="12">UAE-HKU58</strain>
    </source>
</reference>
<dbReference type="SUPFAM" id="SSF55486">
    <property type="entry name" value="Metalloproteases ('zincins'), catalytic domain"/>
    <property type="match status" value="1"/>
</dbReference>
<dbReference type="GO" id="GO:0004222">
    <property type="term" value="F:metalloendopeptidase activity"/>
    <property type="evidence" value="ECO:0007669"/>
    <property type="project" value="InterPro"/>
</dbReference>
<evidence type="ECO:0000256" key="7">
    <source>
        <dbReference type="ARBA" id="ARBA00022833"/>
    </source>
</evidence>
<proteinExistence type="inferred from homology"/>
<evidence type="ECO:0000313" key="9">
    <source>
        <dbReference type="EMBL" id="PWD85756.1"/>
    </source>
</evidence>
<dbReference type="PANTHER" id="PTHR46986">
    <property type="entry name" value="ENDORIBONUCLEASE YBEY, CHLOROPLASTIC"/>
    <property type="match status" value="1"/>
</dbReference>
<dbReference type="Pfam" id="PF02130">
    <property type="entry name" value="YbeY"/>
    <property type="match status" value="1"/>
</dbReference>
<dbReference type="EC" id="3.1.-.-" evidence="8"/>
<dbReference type="GO" id="GO:0008270">
    <property type="term" value="F:zinc ion binding"/>
    <property type="evidence" value="ECO:0007669"/>
    <property type="project" value="UniProtKB-UniRule"/>
</dbReference>
<comment type="caution">
    <text evidence="9">The sequence shown here is derived from an EMBL/GenBank/DDBJ whole genome shotgun (WGS) entry which is preliminary data.</text>
</comment>
<name>A0A2U2AQC6_9GAMM</name>
<keyword evidence="3 8" id="KW-0540">Nuclease</keyword>
<dbReference type="Gene3D" id="3.40.390.30">
    <property type="entry name" value="Metalloproteases ('zincins'), catalytic domain"/>
    <property type="match status" value="1"/>
</dbReference>
<keyword evidence="2 8" id="KW-0690">Ribosome biogenesis</keyword>
<evidence type="ECO:0000256" key="8">
    <source>
        <dbReference type="HAMAP-Rule" id="MF_00009"/>
    </source>
</evidence>
<dbReference type="OrthoDB" id="9807740at2"/>
<evidence type="ECO:0000256" key="4">
    <source>
        <dbReference type="ARBA" id="ARBA00022723"/>
    </source>
</evidence>
<protein>
    <recommendedName>
        <fullName evidence="8">Endoribonuclease YbeY</fullName>
        <ecNumber evidence="8">3.1.-.-</ecNumber>
    </recommendedName>
</protein>
<comment type="cofactor">
    <cofactor evidence="8">
        <name>Zn(2+)</name>
        <dbReference type="ChEBI" id="CHEBI:29105"/>
    </cofactor>
    <text evidence="8">Binds 1 zinc ion.</text>
</comment>
<evidence type="ECO:0000313" key="12">
    <source>
        <dbReference type="Proteomes" id="UP000245217"/>
    </source>
</evidence>
<dbReference type="GO" id="GO:0005737">
    <property type="term" value="C:cytoplasm"/>
    <property type="evidence" value="ECO:0007669"/>
    <property type="project" value="UniProtKB-SubCell"/>
</dbReference>
<dbReference type="EMBL" id="QEWV01000005">
    <property type="protein sequence ID" value="PWD91645.1"/>
    <property type="molecule type" value="Genomic_DNA"/>
</dbReference>
<keyword evidence="12" id="KW-1185">Reference proteome</keyword>
<comment type="similarity">
    <text evidence="1 8">Belongs to the endoribonuclease YbeY family.</text>
</comment>
<evidence type="ECO:0000313" key="10">
    <source>
        <dbReference type="EMBL" id="PWD91645.1"/>
    </source>
</evidence>
<dbReference type="Proteomes" id="UP000245059">
    <property type="component" value="Unassembled WGS sequence"/>
</dbReference>
<evidence type="ECO:0000313" key="11">
    <source>
        <dbReference type="Proteomes" id="UP000245059"/>
    </source>
</evidence>
<keyword evidence="8" id="KW-0698">rRNA processing</keyword>
<feature type="binding site" evidence="8">
    <location>
        <position position="130"/>
    </location>
    <ligand>
        <name>Zn(2+)</name>
        <dbReference type="ChEBI" id="CHEBI:29105"/>
        <note>catalytic</note>
    </ligand>
</feature>
<dbReference type="Proteomes" id="UP000245217">
    <property type="component" value="Unassembled WGS sequence"/>
</dbReference>
<sequence length="169" mass="19429">MTDTNTDTDTDNLQDRELSLYTERVTTIDTASDEQLQHWITTALLHAGYQKPAEINIRFTDNEEIQQLNRDFRQKDRPTNVLSFPFEVPDFLEEEIFTLGDIIIAMPVIEAEAKAQEKPIENHLAHMVVHGTLHLLGFDHIEDVEAEEMEALEIAILAKLGIDNPYQER</sequence>
<reference evidence="9" key="1">
    <citation type="journal article" date="2018" name="Genome Announc.">
        <title>Ignatzschineria cameli sp. nov., isolated from necrotic foot tissue of dromedaries (Camelus dromedarius) and associated maggots (Wohlfahrtia species) in Dubai.</title>
        <authorList>
            <person name="Tsang C.C."/>
            <person name="Tang J.Y."/>
            <person name="Fong J.Y."/>
            <person name="Kinne J."/>
            <person name="Lee H.H."/>
            <person name="Joseph M."/>
            <person name="Jose S."/>
            <person name="Schuster R.K."/>
            <person name="Tang Y."/>
            <person name="Sivakumar S."/>
            <person name="Chen J.H."/>
            <person name="Teng J.L."/>
            <person name="Lau S.K."/>
            <person name="Wernery U."/>
            <person name="Woo P.C."/>
        </authorList>
    </citation>
    <scope>NUCLEOTIDE SEQUENCE</scope>
    <source>
        <strain evidence="9">UAE-HKU57</strain>
        <strain evidence="10">UAE-HKU58</strain>
    </source>
</reference>
<dbReference type="GO" id="GO:0004521">
    <property type="term" value="F:RNA endonuclease activity"/>
    <property type="evidence" value="ECO:0007669"/>
    <property type="project" value="UniProtKB-UniRule"/>
</dbReference>
<evidence type="ECO:0000256" key="6">
    <source>
        <dbReference type="ARBA" id="ARBA00022801"/>
    </source>
</evidence>
<dbReference type="EMBL" id="QEWW01000004">
    <property type="protein sequence ID" value="PWD85756.1"/>
    <property type="molecule type" value="Genomic_DNA"/>
</dbReference>
<gene>
    <name evidence="8" type="primary">ybeY</name>
    <name evidence="9" type="ORF">DC077_06895</name>
    <name evidence="10" type="ORF">DC078_06515</name>
</gene>
<keyword evidence="6 8" id="KW-0378">Hydrolase</keyword>